<dbReference type="GO" id="GO:0016787">
    <property type="term" value="F:hydrolase activity"/>
    <property type="evidence" value="ECO:0007669"/>
    <property type="project" value="UniProtKB-KW"/>
</dbReference>
<dbReference type="GO" id="GO:0003724">
    <property type="term" value="F:RNA helicase activity"/>
    <property type="evidence" value="ECO:0007669"/>
    <property type="project" value="UniProtKB-EC"/>
</dbReference>
<keyword evidence="7" id="KW-0378">Hydrolase</keyword>
<dbReference type="GO" id="GO:0045025">
    <property type="term" value="C:mitochondrial degradosome"/>
    <property type="evidence" value="ECO:0007669"/>
    <property type="project" value="TreeGrafter"/>
</dbReference>
<sequence>MASCSMISFCNWSHFNSSLYRHFGKSRVVIWRTLLHQACFARFNTRQTSPVESSFVLSRHFSTLNKHSLRFVRRGERKGVLIINNCGLHFSRTCLLENAVNVTQQTNQDLNTEIREVKESAENVSFDENSSGEEEKIRVSPDDASLRTNCSELNDLSVADTEPSCEETCSNEDSSSQTSVPLTAEMVEKFLMNFFGNKQVKKAARENGLSNTLFKEIFLKFKNKINLQVEDGNKEMLEQFSSLYYNADYMQQLFPLFMIFAQKVHPMLKSLEEVKKISDLRGPADLFPEARAMKRKIIFHAGPTNSGKTHAAIERFHAANSGVYCGPLRLLAAEVFKRANCAGVPCDLVTGEDRQWAVSPDDPSDHISCTVEMCSSQRPFDCAVIDEIQMMRDTDRGWAWSRALLGLPCPEIHVCGESSAINLVERLVSSCNDELEVRHYERLCPLEVSQRSLGGNFQKIRAGDCVVAFSQWDLYQVRRKIESQTNKKCAIIYGGLPPVTKLEQAMKFNDPEDECSVLVASDAIGMGLNLNIKRIVFSSLLKYNGNNMVQLTSSQVKQIAGRAGRFGSAHSKGEVTTVRGHDSKTLQRLMEEPIKDVKAAGLSPSMEQIEMLAQHLPDASLLKLYETFERVVQLDGANYFMCDLADVKILARKLGGIPLSISDQFVFSRAPISVKKSVTVDLAIKFAECVSADSPITASKLKTFLKWPPQAPRTLEQLKNLETLHEGLDLYLWLSYRYPQIFVDQQNVCNMQDDVEAIIGDTVSSSSFGGSSITLPSRRRRSKARFGDKNLIKWMNYHKF</sequence>
<dbReference type="PANTHER" id="PTHR12131">
    <property type="entry name" value="ATP-DEPENDENT RNA AND DNA HELICASE"/>
    <property type="match status" value="1"/>
</dbReference>
<dbReference type="PANTHER" id="PTHR12131:SF1">
    <property type="entry name" value="ATP-DEPENDENT RNA HELICASE SUPV3L1, MITOCHONDRIAL-RELATED"/>
    <property type="match status" value="1"/>
</dbReference>
<evidence type="ECO:0000256" key="2">
    <source>
        <dbReference type="ARBA" id="ARBA00001946"/>
    </source>
</evidence>
<dbReference type="Gene3D" id="1.10.1740.140">
    <property type="match status" value="1"/>
</dbReference>
<name>A0A3M6US42_POCDA</name>
<feature type="domain" description="Helicase C-terminal" evidence="13">
    <location>
        <begin position="423"/>
        <end position="610"/>
    </location>
</feature>
<keyword evidence="9" id="KW-0067">ATP-binding</keyword>
<evidence type="ECO:0000256" key="7">
    <source>
        <dbReference type="ARBA" id="ARBA00022801"/>
    </source>
</evidence>
<evidence type="ECO:0000256" key="11">
    <source>
        <dbReference type="ARBA" id="ARBA00023128"/>
    </source>
</evidence>
<accession>A0A3M6US42</accession>
<keyword evidence="6" id="KW-0547">Nucleotide-binding</keyword>
<evidence type="ECO:0000256" key="3">
    <source>
        <dbReference type="ARBA" id="ARBA00004173"/>
    </source>
</evidence>
<dbReference type="InterPro" id="IPR041453">
    <property type="entry name" value="Suv3_N"/>
</dbReference>
<dbReference type="InterPro" id="IPR041082">
    <property type="entry name" value="Suv3_C_1"/>
</dbReference>
<dbReference type="PROSITE" id="PS51194">
    <property type="entry name" value="HELICASE_CTER"/>
    <property type="match status" value="1"/>
</dbReference>
<dbReference type="GO" id="GO:0005524">
    <property type="term" value="F:ATP binding"/>
    <property type="evidence" value="ECO:0007669"/>
    <property type="project" value="UniProtKB-KW"/>
</dbReference>
<dbReference type="STRING" id="46731.A0A3M6US42"/>
<comment type="similarity">
    <text evidence="4">Belongs to the helicase family.</text>
</comment>
<evidence type="ECO:0000256" key="4">
    <source>
        <dbReference type="ARBA" id="ARBA00008708"/>
    </source>
</evidence>
<dbReference type="SMART" id="SM00490">
    <property type="entry name" value="HELICc"/>
    <property type="match status" value="1"/>
</dbReference>
<comment type="cofactor">
    <cofactor evidence="1">
        <name>Mn(2+)</name>
        <dbReference type="ChEBI" id="CHEBI:29035"/>
    </cofactor>
</comment>
<dbReference type="Gene3D" id="1.20.58.1080">
    <property type="match status" value="1"/>
</dbReference>
<evidence type="ECO:0000256" key="8">
    <source>
        <dbReference type="ARBA" id="ARBA00022806"/>
    </source>
</evidence>
<evidence type="ECO:0000256" key="9">
    <source>
        <dbReference type="ARBA" id="ARBA00022840"/>
    </source>
</evidence>
<dbReference type="OrthoDB" id="6692397at2759"/>
<dbReference type="Pfam" id="PF18114">
    <property type="entry name" value="Suv3_N"/>
    <property type="match status" value="1"/>
</dbReference>
<evidence type="ECO:0000256" key="6">
    <source>
        <dbReference type="ARBA" id="ARBA00022741"/>
    </source>
</evidence>
<dbReference type="Pfam" id="PF22527">
    <property type="entry name" value="DEXQc_Suv3"/>
    <property type="match status" value="1"/>
</dbReference>
<dbReference type="Pfam" id="PF12513">
    <property type="entry name" value="SUV3_C"/>
    <property type="match status" value="1"/>
</dbReference>
<dbReference type="CDD" id="cd17913">
    <property type="entry name" value="DEXQc_Suv3"/>
    <property type="match status" value="1"/>
</dbReference>
<evidence type="ECO:0000256" key="12">
    <source>
        <dbReference type="ARBA" id="ARBA00047984"/>
    </source>
</evidence>
<dbReference type="InterPro" id="IPR027417">
    <property type="entry name" value="P-loop_NTPase"/>
</dbReference>
<evidence type="ECO:0000313" key="15">
    <source>
        <dbReference type="Proteomes" id="UP000275408"/>
    </source>
</evidence>
<dbReference type="Pfam" id="PF00271">
    <property type="entry name" value="Helicase_C"/>
    <property type="match status" value="1"/>
</dbReference>
<evidence type="ECO:0000256" key="1">
    <source>
        <dbReference type="ARBA" id="ARBA00001936"/>
    </source>
</evidence>
<dbReference type="CDD" id="cd18805">
    <property type="entry name" value="SF2_C_suv3"/>
    <property type="match status" value="1"/>
</dbReference>
<evidence type="ECO:0000256" key="5">
    <source>
        <dbReference type="ARBA" id="ARBA00012552"/>
    </source>
</evidence>
<reference evidence="14 15" key="1">
    <citation type="journal article" date="2018" name="Sci. Rep.">
        <title>Comparative analysis of the Pocillopora damicornis genome highlights role of immune system in coral evolution.</title>
        <authorList>
            <person name="Cunning R."/>
            <person name="Bay R.A."/>
            <person name="Gillette P."/>
            <person name="Baker A.C."/>
            <person name="Traylor-Knowles N."/>
        </authorList>
    </citation>
    <scope>NUCLEOTIDE SEQUENCE [LARGE SCALE GENOMIC DNA]</scope>
    <source>
        <strain evidence="14">RSMAS</strain>
        <tissue evidence="14">Whole animal</tissue>
    </source>
</reference>
<dbReference type="GO" id="GO:0000965">
    <property type="term" value="P:mitochondrial RNA 3'-end processing"/>
    <property type="evidence" value="ECO:0007669"/>
    <property type="project" value="TreeGrafter"/>
</dbReference>
<dbReference type="InterPro" id="IPR022192">
    <property type="entry name" value="SUV3_C"/>
</dbReference>
<keyword evidence="15" id="KW-1185">Reference proteome</keyword>
<keyword evidence="10" id="KW-0809">Transit peptide</keyword>
<comment type="caution">
    <text evidence="14">The sequence shown here is derived from an EMBL/GenBank/DDBJ whole genome shotgun (WGS) entry which is preliminary data.</text>
</comment>
<dbReference type="EC" id="3.6.4.13" evidence="5"/>
<keyword evidence="11" id="KW-0496">Mitochondrion</keyword>
<evidence type="ECO:0000256" key="10">
    <source>
        <dbReference type="ARBA" id="ARBA00022946"/>
    </source>
</evidence>
<protein>
    <recommendedName>
        <fullName evidence="5">RNA helicase</fullName>
        <ecNumber evidence="5">3.6.4.13</ecNumber>
    </recommendedName>
</protein>
<evidence type="ECO:0000259" key="13">
    <source>
        <dbReference type="PROSITE" id="PS51194"/>
    </source>
</evidence>
<comment type="subcellular location">
    <subcellularLocation>
        <location evidence="3">Mitochondrion</location>
    </subcellularLocation>
</comment>
<dbReference type="Proteomes" id="UP000275408">
    <property type="component" value="Unassembled WGS sequence"/>
</dbReference>
<dbReference type="InterPro" id="IPR050699">
    <property type="entry name" value="RNA-DNA_Helicase"/>
</dbReference>
<dbReference type="SUPFAM" id="SSF52540">
    <property type="entry name" value="P-loop containing nucleoside triphosphate hydrolases"/>
    <property type="match status" value="1"/>
</dbReference>
<dbReference type="InterPro" id="IPR001650">
    <property type="entry name" value="Helicase_C-like"/>
</dbReference>
<organism evidence="14 15">
    <name type="scientific">Pocillopora damicornis</name>
    <name type="common">Cauliflower coral</name>
    <name type="synonym">Millepora damicornis</name>
    <dbReference type="NCBI Taxonomy" id="46731"/>
    <lineage>
        <taxon>Eukaryota</taxon>
        <taxon>Metazoa</taxon>
        <taxon>Cnidaria</taxon>
        <taxon>Anthozoa</taxon>
        <taxon>Hexacorallia</taxon>
        <taxon>Scleractinia</taxon>
        <taxon>Astrocoeniina</taxon>
        <taxon>Pocilloporidae</taxon>
        <taxon>Pocillopora</taxon>
    </lineage>
</organism>
<dbReference type="Gene3D" id="1.20.272.40">
    <property type="match status" value="1"/>
</dbReference>
<evidence type="ECO:0000313" key="14">
    <source>
        <dbReference type="EMBL" id="RMX56465.1"/>
    </source>
</evidence>
<comment type="catalytic activity">
    <reaction evidence="12">
        <text>ATP + H2O = ADP + phosphate + H(+)</text>
        <dbReference type="Rhea" id="RHEA:13065"/>
        <dbReference type="ChEBI" id="CHEBI:15377"/>
        <dbReference type="ChEBI" id="CHEBI:15378"/>
        <dbReference type="ChEBI" id="CHEBI:30616"/>
        <dbReference type="ChEBI" id="CHEBI:43474"/>
        <dbReference type="ChEBI" id="CHEBI:456216"/>
        <dbReference type="EC" id="3.6.4.13"/>
    </reaction>
</comment>
<comment type="cofactor">
    <cofactor evidence="2">
        <name>Mg(2+)</name>
        <dbReference type="ChEBI" id="CHEBI:18420"/>
    </cofactor>
</comment>
<dbReference type="Gene3D" id="3.40.50.300">
    <property type="entry name" value="P-loop containing nucleotide triphosphate hydrolases"/>
    <property type="match status" value="2"/>
</dbReference>
<dbReference type="Pfam" id="PF18147">
    <property type="entry name" value="Suv3_C_1"/>
    <property type="match status" value="1"/>
</dbReference>
<keyword evidence="8" id="KW-0347">Helicase</keyword>
<dbReference type="FunFam" id="3.40.50.300:FF:000269">
    <property type="entry name" value="ATP-dependent RNA helicase SUPV3L1, mitochondrial"/>
    <property type="match status" value="1"/>
</dbReference>
<dbReference type="AlphaFoldDB" id="A0A3M6US42"/>
<dbReference type="InterPro" id="IPR055206">
    <property type="entry name" value="DEXQc_SUV3"/>
</dbReference>
<gene>
    <name evidence="14" type="ORF">pdam_00008825</name>
</gene>
<dbReference type="FunFam" id="3.40.50.300:FF:000957">
    <property type="entry name" value="ATP-dependent RNA helicase SUV3L, mitochondrial"/>
    <property type="match status" value="1"/>
</dbReference>
<proteinExistence type="inferred from homology"/>
<dbReference type="EMBL" id="RCHS01000841">
    <property type="protein sequence ID" value="RMX56465.1"/>
    <property type="molecule type" value="Genomic_DNA"/>
</dbReference>
<dbReference type="InterPro" id="IPR044774">
    <property type="entry name" value="Suv3_DEXQc"/>
</dbReference>